<sequence>MGAVRLSYINAHPHGCYFHFTQIIFLLKEKVALIGVKEVNGVFYVRIKLKNKACLHSVPSFLMDFVCLILLIRFNIGTI</sequence>
<dbReference type="AlphaFoldDB" id="A0A8J2HNM4"/>
<keyword evidence="1" id="KW-0812">Transmembrane</keyword>
<name>A0A8J2HNM4_COTCN</name>
<keyword evidence="3" id="KW-1185">Reference proteome</keyword>
<gene>
    <name evidence="2" type="ORF">HICCMSTLAB_LOCUS9762</name>
</gene>
<comment type="caution">
    <text evidence="2">The sequence shown here is derived from an EMBL/GenBank/DDBJ whole genome shotgun (WGS) entry which is preliminary data.</text>
</comment>
<evidence type="ECO:0000313" key="3">
    <source>
        <dbReference type="Proteomes" id="UP000786811"/>
    </source>
</evidence>
<evidence type="ECO:0000256" key="1">
    <source>
        <dbReference type="SAM" id="Phobius"/>
    </source>
</evidence>
<dbReference type="Proteomes" id="UP000786811">
    <property type="component" value="Unassembled WGS sequence"/>
</dbReference>
<dbReference type="EMBL" id="CAJNRD030001122">
    <property type="protein sequence ID" value="CAG5100689.1"/>
    <property type="molecule type" value="Genomic_DNA"/>
</dbReference>
<reference evidence="2" key="1">
    <citation type="submission" date="2021-04" db="EMBL/GenBank/DDBJ databases">
        <authorList>
            <person name="Chebbi M.A.C M."/>
        </authorList>
    </citation>
    <scope>NUCLEOTIDE SEQUENCE</scope>
</reference>
<keyword evidence="1" id="KW-1133">Transmembrane helix</keyword>
<keyword evidence="1" id="KW-0472">Membrane</keyword>
<feature type="transmembrane region" description="Helical" evidence="1">
    <location>
        <begin position="53"/>
        <end position="76"/>
    </location>
</feature>
<proteinExistence type="predicted"/>
<organism evidence="2 3">
    <name type="scientific">Cotesia congregata</name>
    <name type="common">Parasitoid wasp</name>
    <name type="synonym">Apanteles congregatus</name>
    <dbReference type="NCBI Taxonomy" id="51543"/>
    <lineage>
        <taxon>Eukaryota</taxon>
        <taxon>Metazoa</taxon>
        <taxon>Ecdysozoa</taxon>
        <taxon>Arthropoda</taxon>
        <taxon>Hexapoda</taxon>
        <taxon>Insecta</taxon>
        <taxon>Pterygota</taxon>
        <taxon>Neoptera</taxon>
        <taxon>Endopterygota</taxon>
        <taxon>Hymenoptera</taxon>
        <taxon>Apocrita</taxon>
        <taxon>Ichneumonoidea</taxon>
        <taxon>Braconidae</taxon>
        <taxon>Microgastrinae</taxon>
        <taxon>Cotesia</taxon>
    </lineage>
</organism>
<evidence type="ECO:0000313" key="2">
    <source>
        <dbReference type="EMBL" id="CAG5100689.1"/>
    </source>
</evidence>
<accession>A0A8J2HNM4</accession>
<protein>
    <submittedName>
        <fullName evidence="2">Uncharacterized protein</fullName>
    </submittedName>
</protein>